<protein>
    <recommendedName>
        <fullName evidence="3">RING-type E3 ubiquitin transferase</fullName>
        <ecNumber evidence="3">2.3.2.27</ecNumber>
    </recommendedName>
</protein>
<dbReference type="Pfam" id="PF25598">
    <property type="entry name" value="ARM_PUB"/>
    <property type="match status" value="1"/>
</dbReference>
<dbReference type="GO" id="GO:0061630">
    <property type="term" value="F:ubiquitin protein ligase activity"/>
    <property type="evidence" value="ECO:0007669"/>
    <property type="project" value="UniProtKB-EC"/>
</dbReference>
<dbReference type="FunFam" id="3.30.40.10:FF:000562">
    <property type="entry name" value="RING-type E3 ubiquitin transferase"/>
    <property type="match status" value="1"/>
</dbReference>
<dbReference type="InterPro" id="IPR058678">
    <property type="entry name" value="ARM_PUB"/>
</dbReference>
<dbReference type="AlphaFoldDB" id="S8C8R3"/>
<evidence type="ECO:0000313" key="9">
    <source>
        <dbReference type="EMBL" id="EPS60776.1"/>
    </source>
</evidence>
<dbReference type="InterPro" id="IPR013083">
    <property type="entry name" value="Znf_RING/FYVE/PHD"/>
</dbReference>
<dbReference type="PANTHER" id="PTHR23315">
    <property type="entry name" value="U BOX DOMAIN-CONTAINING"/>
    <property type="match status" value="1"/>
</dbReference>
<dbReference type="InterPro" id="IPR045210">
    <property type="entry name" value="RING-Ubox_PUB"/>
</dbReference>
<dbReference type="Gene3D" id="1.25.10.10">
    <property type="entry name" value="Leucine-rich Repeat Variant"/>
    <property type="match status" value="1"/>
</dbReference>
<feature type="repeat" description="ARM" evidence="7">
    <location>
        <begin position="401"/>
        <end position="443"/>
    </location>
</feature>
<dbReference type="SMART" id="SM00185">
    <property type="entry name" value="ARM"/>
    <property type="match status" value="2"/>
</dbReference>
<dbReference type="Pfam" id="PF04564">
    <property type="entry name" value="U-box"/>
    <property type="match status" value="1"/>
</dbReference>
<dbReference type="PROSITE" id="PS50176">
    <property type="entry name" value="ARM_REPEAT"/>
    <property type="match status" value="1"/>
</dbReference>
<dbReference type="EC" id="2.3.2.27" evidence="3"/>
<keyword evidence="10" id="KW-1185">Reference proteome</keyword>
<dbReference type="CDD" id="cd16664">
    <property type="entry name" value="RING-Ubox_PUB"/>
    <property type="match status" value="1"/>
</dbReference>
<dbReference type="OrthoDB" id="629492at2759"/>
<proteinExistence type="predicted"/>
<evidence type="ECO:0000259" key="8">
    <source>
        <dbReference type="PROSITE" id="PS51698"/>
    </source>
</evidence>
<keyword evidence="5" id="KW-0677">Repeat</keyword>
<accession>S8C8R3</accession>
<dbReference type="SUPFAM" id="SSF57850">
    <property type="entry name" value="RING/U-box"/>
    <property type="match status" value="1"/>
</dbReference>
<reference evidence="9 10" key="1">
    <citation type="journal article" date="2013" name="BMC Genomics">
        <title>The miniature genome of a carnivorous plant Genlisea aurea contains a low number of genes and short non-coding sequences.</title>
        <authorList>
            <person name="Leushkin E.V."/>
            <person name="Sutormin R.A."/>
            <person name="Nabieva E.R."/>
            <person name="Penin A.A."/>
            <person name="Kondrashov A.S."/>
            <person name="Logacheva M.D."/>
        </authorList>
    </citation>
    <scope>NUCLEOTIDE SEQUENCE [LARGE SCALE GENOMIC DNA]</scope>
</reference>
<dbReference type="Proteomes" id="UP000015453">
    <property type="component" value="Unassembled WGS sequence"/>
</dbReference>
<dbReference type="InterPro" id="IPR016024">
    <property type="entry name" value="ARM-type_fold"/>
</dbReference>
<dbReference type="PANTHER" id="PTHR23315:SF63">
    <property type="entry name" value="U-BOX DOMAIN-CONTAINING PROTEIN 16"/>
    <property type="match status" value="1"/>
</dbReference>
<dbReference type="UniPathway" id="UPA00143"/>
<evidence type="ECO:0000256" key="4">
    <source>
        <dbReference type="ARBA" id="ARBA00022679"/>
    </source>
</evidence>
<sequence>MAVRSDEFPANLSDRTLLLQSLLTISQEISAVEPMRILLRKSYAFVIREARLFSILFEELVQDLPVNAFPNSAVLCFEEMHMVMRRIKVLLQDCSACSRMWLLMQVPSISNSFHRLIAELSTLLDIFPAKEIGMSEDLEELLNLIRKQCCYVTSAEFVDPRDSQLRTDVLKMLDDIKRKIVPDHAKLSAIFDNLNLIDSESCTAEILNLEGQVQNQQDRAIALIGLVRYAKCVLYGTSTSGNHAPPPPPSRQRSISEVDVPSDFRCPISLDLMRDPVVVSTGQTYDRSSISTWIQSGHATCPKTGQALAHTQLIPNLKFKNLVATWCRDQNIPFDATDLAVKQNGILQNTAALEVTKMTAAFLVGKLEAAQTDESAQRLVSELRAMSKTDSDSRACIVNAGALPPLVKFLGSRNPTLQIDAVTTVLNLSILEPNKRRILETDGVVSGVVEVLTSGSTWEAKGNAAATVFSLTAVHACRKNLGKKKRVIKGLFHLARLGPTNSKRDAMMAILNLAGDREAASKLIEAGAADLIGELLEPHPEEAAEILEAIAKRGGLPAICAICQAGLVKKLADVMRDGTDRARESAAAALVNVCRKGGSEMAAELAAAEGIERAVWEIMGTGTERARRKANTLLRILRIWSTGAAVPSPAPADNFIRQSTTTRRHVMAA</sequence>
<name>S8C8R3_9LAMI</name>
<evidence type="ECO:0000256" key="1">
    <source>
        <dbReference type="ARBA" id="ARBA00000900"/>
    </source>
</evidence>
<gene>
    <name evidence="9" type="ORF">M569_14024</name>
</gene>
<organism evidence="9 10">
    <name type="scientific">Genlisea aurea</name>
    <dbReference type="NCBI Taxonomy" id="192259"/>
    <lineage>
        <taxon>Eukaryota</taxon>
        <taxon>Viridiplantae</taxon>
        <taxon>Streptophyta</taxon>
        <taxon>Embryophyta</taxon>
        <taxon>Tracheophyta</taxon>
        <taxon>Spermatophyta</taxon>
        <taxon>Magnoliopsida</taxon>
        <taxon>eudicotyledons</taxon>
        <taxon>Gunneridae</taxon>
        <taxon>Pentapetalae</taxon>
        <taxon>asterids</taxon>
        <taxon>lamiids</taxon>
        <taxon>Lamiales</taxon>
        <taxon>Lentibulariaceae</taxon>
        <taxon>Genlisea</taxon>
    </lineage>
</organism>
<dbReference type="GO" id="GO:0016567">
    <property type="term" value="P:protein ubiquitination"/>
    <property type="evidence" value="ECO:0007669"/>
    <property type="project" value="UniProtKB-UniPathway"/>
</dbReference>
<dbReference type="SMART" id="SM00504">
    <property type="entry name" value="Ubox"/>
    <property type="match status" value="1"/>
</dbReference>
<evidence type="ECO:0000256" key="2">
    <source>
        <dbReference type="ARBA" id="ARBA00004906"/>
    </source>
</evidence>
<comment type="pathway">
    <text evidence="2">Protein modification; protein ubiquitination.</text>
</comment>
<dbReference type="PROSITE" id="PS51698">
    <property type="entry name" value="U_BOX"/>
    <property type="match status" value="1"/>
</dbReference>
<evidence type="ECO:0000256" key="7">
    <source>
        <dbReference type="PROSITE-ProRule" id="PRU00259"/>
    </source>
</evidence>
<comment type="caution">
    <text evidence="9">The sequence shown here is derived from an EMBL/GenBank/DDBJ whole genome shotgun (WGS) entry which is preliminary data.</text>
</comment>
<dbReference type="InterPro" id="IPR003613">
    <property type="entry name" value="Ubox_domain"/>
</dbReference>
<evidence type="ECO:0000313" key="10">
    <source>
        <dbReference type="Proteomes" id="UP000015453"/>
    </source>
</evidence>
<dbReference type="SUPFAM" id="SSF48371">
    <property type="entry name" value="ARM repeat"/>
    <property type="match status" value="1"/>
</dbReference>
<evidence type="ECO:0000256" key="5">
    <source>
        <dbReference type="ARBA" id="ARBA00022737"/>
    </source>
</evidence>
<dbReference type="EMBL" id="AUSU01007307">
    <property type="protein sequence ID" value="EPS60776.1"/>
    <property type="molecule type" value="Genomic_DNA"/>
</dbReference>
<feature type="domain" description="U-box" evidence="8">
    <location>
        <begin position="259"/>
        <end position="333"/>
    </location>
</feature>
<evidence type="ECO:0000256" key="6">
    <source>
        <dbReference type="ARBA" id="ARBA00022786"/>
    </source>
</evidence>
<keyword evidence="4" id="KW-0808">Transferase</keyword>
<dbReference type="InterPro" id="IPR011989">
    <property type="entry name" value="ARM-like"/>
</dbReference>
<keyword evidence="6" id="KW-0833">Ubl conjugation pathway</keyword>
<comment type="catalytic activity">
    <reaction evidence="1">
        <text>S-ubiquitinyl-[E2 ubiquitin-conjugating enzyme]-L-cysteine + [acceptor protein]-L-lysine = [E2 ubiquitin-conjugating enzyme]-L-cysteine + N(6)-ubiquitinyl-[acceptor protein]-L-lysine.</text>
        <dbReference type="EC" id="2.3.2.27"/>
    </reaction>
</comment>
<dbReference type="InterPro" id="IPR000225">
    <property type="entry name" value="Armadillo"/>
</dbReference>
<evidence type="ECO:0000256" key="3">
    <source>
        <dbReference type="ARBA" id="ARBA00012483"/>
    </source>
</evidence>
<dbReference type="Gene3D" id="3.30.40.10">
    <property type="entry name" value="Zinc/RING finger domain, C3HC4 (zinc finger)"/>
    <property type="match status" value="1"/>
</dbReference>